<proteinExistence type="predicted"/>
<organism evidence="2 3">
    <name type="scientific">Plutella xylostella</name>
    <name type="common">Diamondback moth</name>
    <name type="synonym">Plutella maculipennis</name>
    <dbReference type="NCBI Taxonomy" id="51655"/>
    <lineage>
        <taxon>Eukaryota</taxon>
        <taxon>Metazoa</taxon>
        <taxon>Ecdysozoa</taxon>
        <taxon>Arthropoda</taxon>
        <taxon>Hexapoda</taxon>
        <taxon>Insecta</taxon>
        <taxon>Pterygota</taxon>
        <taxon>Neoptera</taxon>
        <taxon>Endopterygota</taxon>
        <taxon>Lepidoptera</taxon>
        <taxon>Glossata</taxon>
        <taxon>Ditrysia</taxon>
        <taxon>Yponomeutoidea</taxon>
        <taxon>Plutellidae</taxon>
        <taxon>Plutella</taxon>
    </lineage>
</organism>
<reference evidence="2" key="1">
    <citation type="submission" date="2020-11" db="EMBL/GenBank/DDBJ databases">
        <authorList>
            <person name="Whiteford S."/>
        </authorList>
    </citation>
    <scope>NUCLEOTIDE SEQUENCE</scope>
</reference>
<keyword evidence="3" id="KW-1185">Reference proteome</keyword>
<comment type="caution">
    <text evidence="2">The sequence shown here is derived from an EMBL/GenBank/DDBJ whole genome shotgun (WGS) entry which is preliminary data.</text>
</comment>
<evidence type="ECO:0000256" key="1">
    <source>
        <dbReference type="SAM" id="MobiDB-lite"/>
    </source>
</evidence>
<gene>
    <name evidence="2" type="ORF">PLXY2_LOCUS6227</name>
</gene>
<feature type="region of interest" description="Disordered" evidence="1">
    <location>
        <begin position="59"/>
        <end position="93"/>
    </location>
</feature>
<name>A0A8S4EMG1_PLUXY</name>
<dbReference type="Proteomes" id="UP000653454">
    <property type="component" value="Unassembled WGS sequence"/>
</dbReference>
<evidence type="ECO:0000313" key="2">
    <source>
        <dbReference type="EMBL" id="CAG9116848.1"/>
    </source>
</evidence>
<protein>
    <submittedName>
        <fullName evidence="2">(diamondback moth) hypothetical protein</fullName>
    </submittedName>
</protein>
<dbReference type="EMBL" id="CAJHNJ030000019">
    <property type="protein sequence ID" value="CAG9116848.1"/>
    <property type="molecule type" value="Genomic_DNA"/>
</dbReference>
<accession>A0A8S4EMG1</accession>
<dbReference type="AlphaFoldDB" id="A0A8S4EMG1"/>
<evidence type="ECO:0000313" key="3">
    <source>
        <dbReference type="Proteomes" id="UP000653454"/>
    </source>
</evidence>
<sequence length="93" mass="10077">MWHSAAHGSEERASPGRWTCRRVRSDMKNLAHCLAVPISDHVVTFISLVAAAALPSRTTVRRSGGRWQAGVRSARRGDGGRAPAPSLRPPIHC</sequence>